<evidence type="ECO:0000313" key="5">
    <source>
        <dbReference type="Proteomes" id="UP000298663"/>
    </source>
</evidence>
<organism evidence="4 5">
    <name type="scientific">Steinernema carpocapsae</name>
    <name type="common">Entomopathogenic nematode</name>
    <dbReference type="NCBI Taxonomy" id="34508"/>
    <lineage>
        <taxon>Eukaryota</taxon>
        <taxon>Metazoa</taxon>
        <taxon>Ecdysozoa</taxon>
        <taxon>Nematoda</taxon>
        <taxon>Chromadorea</taxon>
        <taxon>Rhabditida</taxon>
        <taxon>Tylenchina</taxon>
        <taxon>Panagrolaimomorpha</taxon>
        <taxon>Strongyloidoidea</taxon>
        <taxon>Steinernematidae</taxon>
        <taxon>Steinernema</taxon>
    </lineage>
</organism>
<proteinExistence type="inferred from homology"/>
<gene>
    <name evidence="4" type="ORF">L596_001904</name>
</gene>
<dbReference type="PANTHER" id="PTHR11373">
    <property type="entry name" value="DEOXYNUCLEOSIDE TRIPHOSPHATE TRIPHOSPHOHYDROLASE"/>
    <property type="match status" value="1"/>
</dbReference>
<feature type="region of interest" description="Disordered" evidence="2">
    <location>
        <begin position="577"/>
        <end position="638"/>
    </location>
</feature>
<dbReference type="EMBL" id="AZBU02000001">
    <property type="protein sequence ID" value="TMS34277.1"/>
    <property type="molecule type" value="Genomic_DNA"/>
</dbReference>
<evidence type="ECO:0000256" key="2">
    <source>
        <dbReference type="SAM" id="MobiDB-lite"/>
    </source>
</evidence>
<dbReference type="AlphaFoldDB" id="A0A4U8UQA5"/>
<dbReference type="SUPFAM" id="SSF109604">
    <property type="entry name" value="HD-domain/PDEase-like"/>
    <property type="match status" value="1"/>
</dbReference>
<dbReference type="PANTHER" id="PTHR11373:SF4">
    <property type="entry name" value="DEOXYNUCLEOSIDE TRIPHOSPHATE TRIPHOSPHOHYDROLASE SAMHD1"/>
    <property type="match status" value="1"/>
</dbReference>
<evidence type="ECO:0000259" key="3">
    <source>
        <dbReference type="PROSITE" id="PS51831"/>
    </source>
</evidence>
<dbReference type="GO" id="GO:0005634">
    <property type="term" value="C:nucleus"/>
    <property type="evidence" value="ECO:0007669"/>
    <property type="project" value="TreeGrafter"/>
</dbReference>
<dbReference type="GO" id="GO:0006203">
    <property type="term" value="P:dGTP catabolic process"/>
    <property type="evidence" value="ECO:0007669"/>
    <property type="project" value="TreeGrafter"/>
</dbReference>
<feature type="compositionally biased region" description="Basic residues" evidence="2">
    <location>
        <begin position="37"/>
        <end position="51"/>
    </location>
</feature>
<dbReference type="SMART" id="SM00471">
    <property type="entry name" value="HDc"/>
    <property type="match status" value="1"/>
</dbReference>
<dbReference type="OrthoDB" id="9991235at2759"/>
<accession>A0A4U8UQA5</accession>
<reference evidence="4 5" key="1">
    <citation type="journal article" date="2015" name="Genome Biol.">
        <title>Comparative genomics of Steinernema reveals deeply conserved gene regulatory networks.</title>
        <authorList>
            <person name="Dillman A.R."/>
            <person name="Macchietto M."/>
            <person name="Porter C.F."/>
            <person name="Rogers A."/>
            <person name="Williams B."/>
            <person name="Antoshechkin I."/>
            <person name="Lee M.M."/>
            <person name="Goodwin Z."/>
            <person name="Lu X."/>
            <person name="Lewis E.E."/>
            <person name="Goodrich-Blair H."/>
            <person name="Stock S.P."/>
            <person name="Adams B.J."/>
            <person name="Sternberg P.W."/>
            <person name="Mortazavi A."/>
        </authorList>
    </citation>
    <scope>NUCLEOTIDE SEQUENCE [LARGE SCALE GENOMIC DNA]</scope>
    <source>
        <strain evidence="4 5">ALL</strain>
    </source>
</reference>
<reference evidence="4 5" key="2">
    <citation type="journal article" date="2019" name="G3 (Bethesda)">
        <title>Hybrid Assembly of the Genome of the Entomopathogenic Nematode Steinernema carpocapsae Identifies the X-Chromosome.</title>
        <authorList>
            <person name="Serra L."/>
            <person name="Macchietto M."/>
            <person name="Macias-Munoz A."/>
            <person name="McGill C.J."/>
            <person name="Rodriguez I.M."/>
            <person name="Rodriguez B."/>
            <person name="Murad R."/>
            <person name="Mortazavi A."/>
        </authorList>
    </citation>
    <scope>NUCLEOTIDE SEQUENCE [LARGE SCALE GENOMIC DNA]</scope>
    <source>
        <strain evidence="4 5">ALL</strain>
    </source>
</reference>
<dbReference type="InterPro" id="IPR050135">
    <property type="entry name" value="dGTPase-like"/>
</dbReference>
<dbReference type="Pfam" id="PF01966">
    <property type="entry name" value="HD"/>
    <property type="match status" value="1"/>
</dbReference>
<feature type="region of interest" description="Disordered" evidence="2">
    <location>
        <begin position="1"/>
        <end position="84"/>
    </location>
</feature>
<feature type="compositionally biased region" description="Polar residues" evidence="2">
    <location>
        <begin position="1"/>
        <end position="10"/>
    </location>
</feature>
<evidence type="ECO:0000256" key="1">
    <source>
        <dbReference type="ARBA" id="ARBA00005776"/>
    </source>
</evidence>
<comment type="similarity">
    <text evidence="1">Belongs to the SAMHD1 family.</text>
</comment>
<dbReference type="Gene3D" id="1.10.3210.10">
    <property type="entry name" value="Hypothetical protein af1432"/>
    <property type="match status" value="1"/>
</dbReference>
<keyword evidence="5" id="KW-1185">Reference proteome</keyword>
<dbReference type="InterPro" id="IPR003607">
    <property type="entry name" value="HD/PDEase_dom"/>
</dbReference>
<dbReference type="EMBL" id="CM016762">
    <property type="protein sequence ID" value="TMS34277.1"/>
    <property type="molecule type" value="Genomic_DNA"/>
</dbReference>
<evidence type="ECO:0000313" key="4">
    <source>
        <dbReference type="EMBL" id="TMS34277.1"/>
    </source>
</evidence>
<dbReference type="Proteomes" id="UP000298663">
    <property type="component" value="Chromosome X"/>
</dbReference>
<dbReference type="STRING" id="34508.A0A4U8UQA5"/>
<feature type="domain" description="HD" evidence="3">
    <location>
        <begin position="160"/>
        <end position="306"/>
    </location>
</feature>
<dbReference type="GO" id="GO:0008832">
    <property type="term" value="F:dGTPase activity"/>
    <property type="evidence" value="ECO:0007669"/>
    <property type="project" value="TreeGrafter"/>
</dbReference>
<dbReference type="InterPro" id="IPR006674">
    <property type="entry name" value="HD_domain"/>
</dbReference>
<dbReference type="PROSITE" id="PS51831">
    <property type="entry name" value="HD"/>
    <property type="match status" value="1"/>
</dbReference>
<comment type="caution">
    <text evidence="4">The sequence shown here is derived from an EMBL/GenBank/DDBJ whole genome shotgun (WGS) entry which is preliminary data.</text>
</comment>
<feature type="compositionally biased region" description="Basic and acidic residues" evidence="2">
    <location>
        <begin position="74"/>
        <end position="84"/>
    </location>
</feature>
<protein>
    <recommendedName>
        <fullName evidence="3">HD domain-containing protein</fullName>
    </recommendedName>
</protein>
<sequence length="638" mass="73321">MDRIQHSASLGEQDKLNNKCFSRTMAKRRISPEAGKKAKVKVTKKSPKKSKATSDRARGGGSTISRDIGSSREGGSDRLTEKHYDRSESSLEIVRKCQTVRTHENFPTTQFRHVNDNVHQNLYIFEPINLIVDTPEFQRLRRLKQTGLTHLVYPNSEHSRFTHSLGVYHLALDFVKHLKEREKHLDITSRDVLCVAIAGLCHDLGHGPFSHTFEHILPEGCDWTHEKGSTQIFERIMKQPHVRLEFEKFLNYDEDITFVKELINPPKQFMVDGKWQLKGRTIEKSFLYGFVSNAQDSYDVDKYDYLLRDAKASSATPLNQTTITRIRDSMRVGIDPKLGFLRLSYSFKVQKDLMDVAAARRRLHENHYQHQKVRASEHLLVEALKLGAPFLMFRGSDQTFYNLTESYKNLDAYLRIDDAVISMIRNMDPAAHEDIGKAQNLLEQLDRRQVPPLVAERNVKINESLKKSQFEAYLQKELEKAPHDCECCGSFVVLEKVAHSGMGVGVHPLSMIRVYNHKTADEYPVTTDDVDKNSLRDWFNQNQVGQRIFLVYASFNSCTRYREALFEIVEKDAIEHDVSTPTKRTNSERADPSGLSNAVLKPNNAETKRSRACRRLYTQGSPQKRMRTPPDSGLQNRN</sequence>
<dbReference type="CDD" id="cd00077">
    <property type="entry name" value="HDc"/>
    <property type="match status" value="1"/>
</dbReference>
<name>A0A4U8UQA5_STECR</name>